<dbReference type="Proteomes" id="UP000526625">
    <property type="component" value="Unassembled WGS sequence"/>
</dbReference>
<evidence type="ECO:0000256" key="1">
    <source>
        <dbReference type="SAM" id="Phobius"/>
    </source>
</evidence>
<feature type="transmembrane region" description="Helical" evidence="1">
    <location>
        <begin position="117"/>
        <end position="139"/>
    </location>
</feature>
<reference evidence="2 3" key="1">
    <citation type="submission" date="2020-08" db="EMBL/GenBank/DDBJ databases">
        <title>Genomic Encyclopedia of Type Strains, Phase IV (KMG-V): Genome sequencing to study the core and pangenomes of soil and plant-associated prokaryotes.</title>
        <authorList>
            <person name="Whitman W."/>
        </authorList>
    </citation>
    <scope>NUCLEOTIDE SEQUENCE [LARGE SCALE GENOMIC DNA]</scope>
    <source>
        <strain evidence="2 3">SEMIA 4059</strain>
    </source>
</reference>
<feature type="transmembrane region" description="Helical" evidence="1">
    <location>
        <begin position="186"/>
        <end position="206"/>
    </location>
</feature>
<accession>A0ABR6R9X1</accession>
<feature type="transmembrane region" description="Helical" evidence="1">
    <location>
        <begin position="155"/>
        <end position="179"/>
    </location>
</feature>
<gene>
    <name evidence="2" type="ORF">GGD45_006442</name>
</gene>
<feature type="transmembrane region" description="Helical" evidence="1">
    <location>
        <begin position="75"/>
        <end position="96"/>
    </location>
</feature>
<protein>
    <submittedName>
        <fullName evidence="2">Capsular polysaccharide transport system permease protein</fullName>
    </submittedName>
</protein>
<evidence type="ECO:0000313" key="3">
    <source>
        <dbReference type="Proteomes" id="UP000526625"/>
    </source>
</evidence>
<keyword evidence="3" id="KW-1185">Reference proteome</keyword>
<dbReference type="RefSeq" id="WP_015343181.1">
    <property type="nucleotide sequence ID" value="NZ_JACHBF010000075.1"/>
</dbReference>
<keyword evidence="1" id="KW-0472">Membrane</keyword>
<keyword evidence="1" id="KW-0812">Transmembrane</keyword>
<sequence length="270" mass="30348">MKVVRRLRRWDSFIDALKQKQHVMAAVILRDMRSRFFNHGLGFIVQSLWPFMHILIILIINTFSGRVAPYGDNPLIFFGVGVIPTLTFTYISRFMSLSVAINKNMLSFPIVKVTDILFARAFLEIVAGSITLLFMWLMYMSLGLSPYPADPTQAVFAYLATILLAIGIGTIAGVITAFIPMFATGYALMGLVFYLTSGCLFVTPNLPDQIAIPLSYNPVVQCVEWMRVAYFESYSDRLLSKEYLLALGMASLLIGLVAERLLRRTLMDEG</sequence>
<organism evidence="2 3">
    <name type="scientific">Rhizobium tropici</name>
    <dbReference type="NCBI Taxonomy" id="398"/>
    <lineage>
        <taxon>Bacteria</taxon>
        <taxon>Pseudomonadati</taxon>
        <taxon>Pseudomonadota</taxon>
        <taxon>Alphaproteobacteria</taxon>
        <taxon>Hyphomicrobiales</taxon>
        <taxon>Rhizobiaceae</taxon>
        <taxon>Rhizobium/Agrobacterium group</taxon>
        <taxon>Rhizobium</taxon>
    </lineage>
</organism>
<proteinExistence type="predicted"/>
<comment type="caution">
    <text evidence="2">The sequence shown here is derived from an EMBL/GenBank/DDBJ whole genome shotgun (WGS) entry which is preliminary data.</text>
</comment>
<feature type="transmembrane region" description="Helical" evidence="1">
    <location>
        <begin position="40"/>
        <end position="63"/>
    </location>
</feature>
<name>A0ABR6R9X1_RHITR</name>
<keyword evidence="1" id="KW-1133">Transmembrane helix</keyword>
<dbReference type="EMBL" id="JACHBF010000075">
    <property type="protein sequence ID" value="MBB6495965.1"/>
    <property type="molecule type" value="Genomic_DNA"/>
</dbReference>
<evidence type="ECO:0000313" key="2">
    <source>
        <dbReference type="EMBL" id="MBB6495965.1"/>
    </source>
</evidence>
<feature type="transmembrane region" description="Helical" evidence="1">
    <location>
        <begin position="243"/>
        <end position="262"/>
    </location>
</feature>